<dbReference type="eggNOG" id="COG1680">
    <property type="taxonomic scope" value="Bacteria"/>
</dbReference>
<evidence type="ECO:0000259" key="2">
    <source>
        <dbReference type="Pfam" id="PF00144"/>
    </source>
</evidence>
<dbReference type="Pfam" id="PF00144">
    <property type="entry name" value="Beta-lactamase"/>
    <property type="match status" value="1"/>
</dbReference>
<reference evidence="3 4" key="1">
    <citation type="journal article" date="2012" name="Environ. Microbiol.">
        <title>The genome sequence of Desulfatibacillum alkenivorans AK-01: a blueprint for anaerobic alkane oxidation.</title>
        <authorList>
            <person name="Callaghan A.V."/>
            <person name="Morris B.E."/>
            <person name="Pereira I.A."/>
            <person name="McInerney M.J."/>
            <person name="Austin R.N."/>
            <person name="Groves J.T."/>
            <person name="Kukor J.J."/>
            <person name="Suflita J.M."/>
            <person name="Young L.Y."/>
            <person name="Zylstra G.J."/>
            <person name="Wawrik B."/>
        </authorList>
    </citation>
    <scope>NUCLEOTIDE SEQUENCE [LARGE SCALE GENOMIC DNA]</scope>
    <source>
        <strain evidence="3 4">AK-01</strain>
    </source>
</reference>
<keyword evidence="1" id="KW-0378">Hydrolase</keyword>
<dbReference type="InterPro" id="IPR012338">
    <property type="entry name" value="Beta-lactam/transpept-like"/>
</dbReference>
<dbReference type="InterPro" id="IPR050789">
    <property type="entry name" value="Diverse_Enzym_Activities"/>
</dbReference>
<dbReference type="AlphaFoldDB" id="B8FC73"/>
<keyword evidence="4" id="KW-1185">Reference proteome</keyword>
<protein>
    <submittedName>
        <fullName evidence="3">Beta-lactamase</fullName>
    </submittedName>
</protein>
<evidence type="ECO:0000256" key="1">
    <source>
        <dbReference type="ARBA" id="ARBA00022801"/>
    </source>
</evidence>
<dbReference type="PANTHER" id="PTHR43283">
    <property type="entry name" value="BETA-LACTAMASE-RELATED"/>
    <property type="match status" value="1"/>
</dbReference>
<name>B8FC73_DESAL</name>
<dbReference type="EMBL" id="CP001322">
    <property type="protein sequence ID" value="ACL05491.1"/>
    <property type="molecule type" value="Genomic_DNA"/>
</dbReference>
<accession>B8FC73</accession>
<dbReference type="Gene3D" id="3.40.710.10">
    <property type="entry name" value="DD-peptidase/beta-lactamase superfamily"/>
    <property type="match status" value="1"/>
</dbReference>
<dbReference type="KEGG" id="dal:Dalk_3805"/>
<proteinExistence type="predicted"/>
<feature type="domain" description="Beta-lactamase-related" evidence="2">
    <location>
        <begin position="4"/>
        <end position="343"/>
    </location>
</feature>
<dbReference type="InterPro" id="IPR001466">
    <property type="entry name" value="Beta-lactam-related"/>
</dbReference>
<dbReference type="RefSeq" id="WP_015948542.1">
    <property type="nucleotide sequence ID" value="NC_011768.1"/>
</dbReference>
<evidence type="ECO:0000313" key="3">
    <source>
        <dbReference type="EMBL" id="ACL05491.1"/>
    </source>
</evidence>
<sequence length="367" mass="40096">MEQVARIMQKGVEEGVFPGAVLLASKGGEIVFHQAYGYTDQTHRFPATTATIYDLASLTKPLATAACIMALVEQGRLSIKDRLGDLHPGFSNPEKMGLTLEQLLSHTSGFPAYRPYYEVLSQCPFEARQTRLLELLNSEPLEYAPGKNCIYSDLGYMAISLMLEEFTGATLDRLFSQLVAAPLGIDDLFFFPFNPDKKDASPVIALDSIAPTEDCPWRKKVILGQVHDDNAWTLGGAAGHAGLFGTAHGVWRLVNGIRSAMAGKAGRFFASQNTMKVFLEKKRAPGTYVLGFDTPSPSESSSGKAFSPRTVGHLGFTGTSFWADLTEDAVVTLLSNRVHPTRNNGKIRIFRPKIHNAVMAAMGFFPE</sequence>
<dbReference type="HOGENOM" id="CLU_020027_1_1_7"/>
<dbReference type="PANTHER" id="PTHR43283:SF11">
    <property type="entry name" value="BETA-LACTAMASE-RELATED DOMAIN-CONTAINING PROTEIN"/>
    <property type="match status" value="1"/>
</dbReference>
<dbReference type="Proteomes" id="UP000000739">
    <property type="component" value="Chromosome"/>
</dbReference>
<evidence type="ECO:0000313" key="4">
    <source>
        <dbReference type="Proteomes" id="UP000000739"/>
    </source>
</evidence>
<gene>
    <name evidence="3" type="ordered locus">Dalk_3805</name>
</gene>
<dbReference type="GO" id="GO:0016787">
    <property type="term" value="F:hydrolase activity"/>
    <property type="evidence" value="ECO:0007669"/>
    <property type="project" value="UniProtKB-KW"/>
</dbReference>
<organism evidence="3 4">
    <name type="scientific">Desulfatibacillum aliphaticivorans</name>
    <dbReference type="NCBI Taxonomy" id="218208"/>
    <lineage>
        <taxon>Bacteria</taxon>
        <taxon>Pseudomonadati</taxon>
        <taxon>Thermodesulfobacteriota</taxon>
        <taxon>Desulfobacteria</taxon>
        <taxon>Desulfobacterales</taxon>
        <taxon>Desulfatibacillaceae</taxon>
        <taxon>Desulfatibacillum</taxon>
    </lineage>
</organism>
<dbReference type="SUPFAM" id="SSF56601">
    <property type="entry name" value="beta-lactamase/transpeptidase-like"/>
    <property type="match status" value="1"/>
</dbReference>